<proteinExistence type="inferred from homology"/>
<comment type="similarity">
    <text evidence="2 6">Belongs to the transposase mutator family.</text>
</comment>
<evidence type="ECO:0000313" key="11">
    <source>
        <dbReference type="Proteomes" id="UP001332192"/>
    </source>
</evidence>
<dbReference type="EMBL" id="CP141615">
    <property type="protein sequence ID" value="WRP16167.1"/>
    <property type="molecule type" value="Genomic_DNA"/>
</dbReference>
<keyword evidence="11" id="KW-1185">Reference proteome</keyword>
<dbReference type="EMBL" id="CP141615">
    <property type="protein sequence ID" value="WRP16622.1"/>
    <property type="molecule type" value="Genomic_DNA"/>
</dbReference>
<evidence type="ECO:0000256" key="2">
    <source>
        <dbReference type="ARBA" id="ARBA00010961"/>
    </source>
</evidence>
<comment type="function">
    <text evidence="1 6">Required for the transposition of the insertion element.</text>
</comment>
<protein>
    <recommendedName>
        <fullName evidence="6">Mutator family transposase</fullName>
    </recommendedName>
</protein>
<dbReference type="InterPro" id="IPR001207">
    <property type="entry name" value="Transposase_mutator"/>
</dbReference>
<dbReference type="Proteomes" id="UP001332192">
    <property type="component" value="Chromosome"/>
</dbReference>
<keyword evidence="3 6" id="KW-0815">Transposition</keyword>
<keyword evidence="4 6" id="KW-0238">DNA-binding</keyword>
<dbReference type="PANTHER" id="PTHR33217">
    <property type="entry name" value="TRANSPOSASE FOR INSERTION SEQUENCE ELEMENT IS1081"/>
    <property type="match status" value="1"/>
</dbReference>
<dbReference type="RefSeq" id="WP_324715440.1">
    <property type="nucleotide sequence ID" value="NZ_CP141615.1"/>
</dbReference>
<keyword evidence="5 6" id="KW-0233">DNA recombination</keyword>
<evidence type="ECO:0000256" key="6">
    <source>
        <dbReference type="RuleBase" id="RU365089"/>
    </source>
</evidence>
<dbReference type="NCBIfam" id="NF033543">
    <property type="entry name" value="transpos_IS256"/>
    <property type="match status" value="1"/>
</dbReference>
<dbReference type="PANTHER" id="PTHR33217:SF7">
    <property type="entry name" value="TRANSPOSASE FOR INSERTION SEQUENCE ELEMENT IS1081"/>
    <property type="match status" value="1"/>
</dbReference>
<dbReference type="Pfam" id="PF00872">
    <property type="entry name" value="Transposase_mut"/>
    <property type="match status" value="1"/>
</dbReference>
<gene>
    <name evidence="8" type="ORF">U7230_08600</name>
    <name evidence="9" type="ORF">U7230_08660</name>
    <name evidence="10" type="ORF">U7230_11040</name>
</gene>
<reference evidence="8 11" key="1">
    <citation type="journal article" date="2024" name="Front. Microbiol.">
        <title>Novel thermophilic genera Geochorda gen. nov. and Carboxydochorda gen. nov. from the deep terrestrial subsurface reveal the ecophysiological diversity in the class Limnochordia.</title>
        <authorList>
            <person name="Karnachuk O.V."/>
            <person name="Lukina A.P."/>
            <person name="Avakyan M.R."/>
            <person name="Kadnikov V.V."/>
            <person name="Begmatov S."/>
            <person name="Beletsky A.V."/>
            <person name="Vlasova K.G."/>
            <person name="Novikov A.A."/>
            <person name="Shcherbakova V.A."/>
            <person name="Mardanov A.V."/>
            <person name="Ravin N.V."/>
        </authorList>
    </citation>
    <scope>NUCLEOTIDE SEQUENCE [LARGE SCALE GENOMIC DNA]</scope>
    <source>
        <strain evidence="8 11">L945</strain>
    </source>
</reference>
<accession>A0ABZ1BTL9</accession>
<evidence type="ECO:0000256" key="4">
    <source>
        <dbReference type="ARBA" id="ARBA00023125"/>
    </source>
</evidence>
<organism evidence="8 11">
    <name type="scientific">Carboxydichorda subterranea</name>
    <dbReference type="NCBI Taxonomy" id="3109565"/>
    <lineage>
        <taxon>Bacteria</taxon>
        <taxon>Bacillati</taxon>
        <taxon>Bacillota</taxon>
        <taxon>Limnochordia</taxon>
        <taxon>Limnochordales</taxon>
        <taxon>Geochordaceae</taxon>
        <taxon>Carboxydichorda</taxon>
    </lineage>
</organism>
<evidence type="ECO:0000256" key="3">
    <source>
        <dbReference type="ARBA" id="ARBA00022578"/>
    </source>
</evidence>
<dbReference type="EMBL" id="CP141615">
    <property type="protein sequence ID" value="WRP16174.1"/>
    <property type="molecule type" value="Genomic_DNA"/>
</dbReference>
<keyword evidence="6" id="KW-0814">Transposable element</keyword>
<feature type="region of interest" description="Disordered" evidence="7">
    <location>
        <begin position="393"/>
        <end position="412"/>
    </location>
</feature>
<evidence type="ECO:0000256" key="7">
    <source>
        <dbReference type="SAM" id="MobiDB-lite"/>
    </source>
</evidence>
<evidence type="ECO:0000256" key="5">
    <source>
        <dbReference type="ARBA" id="ARBA00023172"/>
    </source>
</evidence>
<evidence type="ECO:0000313" key="10">
    <source>
        <dbReference type="EMBL" id="WRP16622.1"/>
    </source>
</evidence>
<sequence length="412" mass="46972">MTDLSIALLDLLRKYQDDPQLDALREGVRLLAQALMELEVSQQVGAGRYERSPQRKTQRNGYRDREWDTRVGTIPLRIPKLREGSYFPSLLEPRRRAEKALLSVVQEAYVEGVSTQKVDELVKALGMEGISRSQVSRLCQELDDHLTRFRERELTGEYPYVWLDAKAVKVRQDGRVVNMAAVVAIGVRETGEREVLGYAIGQAESYEFWSEFLRHLVHRGLKGVQLVISDAHEGLKRAIAEILAGASWQRCRVHFMRNLLAQVPKQAQAMVAALVRTIFVQPDAALAREQLEKVAESLRRRFPQAAERLLEAAEDVLTYMAFPPEHWRQIYSTNPLERLNREIGRRTDVVGIFPNPEAALRLIGAVLQEQHEEWMASRRYFSQESMAKLYAARQRTTGGESEGMPQLPDIAA</sequence>
<evidence type="ECO:0000313" key="8">
    <source>
        <dbReference type="EMBL" id="WRP16167.1"/>
    </source>
</evidence>
<evidence type="ECO:0000256" key="1">
    <source>
        <dbReference type="ARBA" id="ARBA00002190"/>
    </source>
</evidence>
<evidence type="ECO:0000313" key="9">
    <source>
        <dbReference type="EMBL" id="WRP16174.1"/>
    </source>
</evidence>
<name>A0ABZ1BTL9_9FIRM</name>